<dbReference type="EMBL" id="CP150886">
    <property type="protein sequence ID" value="WZB89886.1"/>
    <property type="molecule type" value="Genomic_DNA"/>
</dbReference>
<evidence type="ECO:0000256" key="1">
    <source>
        <dbReference type="SAM" id="SignalP"/>
    </source>
</evidence>
<keyword evidence="1" id="KW-0732">Signal</keyword>
<name>A0ABZ2UWV9_9CYAN</name>
<feature type="chain" id="PRO_5046331830" evidence="1">
    <location>
        <begin position="27"/>
        <end position="193"/>
    </location>
</feature>
<reference evidence="2 3" key="1">
    <citation type="submission" date="2024-04" db="EMBL/GenBank/DDBJ databases">
        <title>Okeanomitos corallinicola gen. &amp; sp. nov. (Nostocales, Cyanobacteria), a new toxic marine heterocyst-forming cyanobacterium from a coral reef.</title>
        <authorList>
            <person name="Li H."/>
            <person name="Li R."/>
            <person name="Kang J."/>
            <person name="Hii K.S."/>
            <person name="Mohamed H.F."/>
            <person name="Xu X."/>
            <person name="Luo Z."/>
        </authorList>
    </citation>
    <scope>NUCLEOTIDE SEQUENCE [LARGE SCALE GENOMIC DNA]</scope>
    <source>
        <strain evidence="2 3">TIOX110</strain>
    </source>
</reference>
<organism evidence="2 3">
    <name type="scientific">Okeanomitos corallinicola TIOX110</name>
    <dbReference type="NCBI Taxonomy" id="3133117"/>
    <lineage>
        <taxon>Bacteria</taxon>
        <taxon>Bacillati</taxon>
        <taxon>Cyanobacteriota</taxon>
        <taxon>Cyanophyceae</taxon>
        <taxon>Nostocales</taxon>
        <taxon>Aphanizomenonaceae</taxon>
        <taxon>Okeanomitos</taxon>
    </lineage>
</organism>
<accession>A0ABZ2UWV9</accession>
<proteinExistence type="predicted"/>
<evidence type="ECO:0000313" key="3">
    <source>
        <dbReference type="Proteomes" id="UP001483337"/>
    </source>
</evidence>
<evidence type="ECO:0000313" key="2">
    <source>
        <dbReference type="EMBL" id="WZB89886.1"/>
    </source>
</evidence>
<protein>
    <submittedName>
        <fullName evidence="2">Uncharacterized protein</fullName>
    </submittedName>
</protein>
<sequence>MKLSHVISLIVGSCTTAILASGLSSAQALEFNFAYSYPSGNASGILTTSDQAVDIGGGDFYYVITSISGQRGANTINRIANGGGSDNLISATAPFHPTERGFSFSTNSLGSGSADGVGVYKVSKQGNSIFEEQLIPPSDPSPVNLVITPVTVVPFNIPGGASIPTIGSLLSIALMGKFKKKRDQKVTEISEKA</sequence>
<gene>
    <name evidence="2" type="ORF">WJM97_09400</name>
</gene>
<feature type="signal peptide" evidence="1">
    <location>
        <begin position="1"/>
        <end position="26"/>
    </location>
</feature>
<dbReference type="RefSeq" id="WP_353932781.1">
    <property type="nucleotide sequence ID" value="NZ_CP150886.1"/>
</dbReference>
<dbReference type="Proteomes" id="UP001483337">
    <property type="component" value="Chromosome"/>
</dbReference>
<keyword evidence="3" id="KW-1185">Reference proteome</keyword>